<evidence type="ECO:0000256" key="1">
    <source>
        <dbReference type="ARBA" id="ARBA00022553"/>
    </source>
</evidence>
<feature type="domain" description="Response regulatory" evidence="3">
    <location>
        <begin position="6"/>
        <end position="119"/>
    </location>
</feature>
<dbReference type="InterPro" id="IPR001789">
    <property type="entry name" value="Sig_transdc_resp-reg_receiver"/>
</dbReference>
<evidence type="ECO:0000256" key="2">
    <source>
        <dbReference type="PROSITE-ProRule" id="PRU00169"/>
    </source>
</evidence>
<dbReference type="PROSITE" id="PS50110">
    <property type="entry name" value="RESPONSE_REGULATORY"/>
    <property type="match status" value="1"/>
</dbReference>
<dbReference type="AlphaFoldDB" id="A0A401ZGV0"/>
<dbReference type="Pfam" id="PF00072">
    <property type="entry name" value="Response_reg"/>
    <property type="match status" value="1"/>
</dbReference>
<dbReference type="RefSeq" id="WP_126597010.1">
    <property type="nucleotide sequence ID" value="NZ_BIFQ01000001.1"/>
</dbReference>
<keyword evidence="5" id="KW-1185">Reference proteome</keyword>
<feature type="modified residue" description="4-aspartylphosphate" evidence="2">
    <location>
        <position position="54"/>
    </location>
</feature>
<dbReference type="EMBL" id="BIFQ01000001">
    <property type="protein sequence ID" value="GCE06023.1"/>
    <property type="molecule type" value="Genomic_DNA"/>
</dbReference>
<gene>
    <name evidence="4" type="ORF">KDAU_33520</name>
</gene>
<reference evidence="5" key="1">
    <citation type="submission" date="2018-12" db="EMBL/GenBank/DDBJ databases">
        <title>Tengunoibacter tsumagoiensis gen. nov., sp. nov., Dictyobacter kobayashii sp. nov., D. alpinus sp. nov., and D. joshuensis sp. nov. and description of Dictyobacteraceae fam. nov. within the order Ktedonobacterales isolated from Tengu-no-mugimeshi.</title>
        <authorList>
            <person name="Wang C.M."/>
            <person name="Zheng Y."/>
            <person name="Sakai Y."/>
            <person name="Toyoda A."/>
            <person name="Minakuchi Y."/>
            <person name="Abe K."/>
            <person name="Yokota A."/>
            <person name="Yabe S."/>
        </authorList>
    </citation>
    <scope>NUCLEOTIDE SEQUENCE [LARGE SCALE GENOMIC DNA]</scope>
    <source>
        <strain evidence="5">S-27</strain>
    </source>
</reference>
<dbReference type="PANTHER" id="PTHR44591:SF3">
    <property type="entry name" value="RESPONSE REGULATORY DOMAIN-CONTAINING PROTEIN"/>
    <property type="match status" value="1"/>
</dbReference>
<protein>
    <recommendedName>
        <fullName evidence="3">Response regulatory domain-containing protein</fullName>
    </recommendedName>
</protein>
<accession>A0A401ZGV0</accession>
<proteinExistence type="predicted"/>
<evidence type="ECO:0000313" key="5">
    <source>
        <dbReference type="Proteomes" id="UP000287224"/>
    </source>
</evidence>
<keyword evidence="1 2" id="KW-0597">Phosphoprotein</keyword>
<dbReference type="Proteomes" id="UP000287224">
    <property type="component" value="Unassembled WGS sequence"/>
</dbReference>
<sequence>MNSTGDVLIADDDPAIVEAISAIFEDAGYTIRNLREGETLETLQEDLPRVLLLDIWMSGKDGRDICRHLKSQPATRHLPIILISANNNIQQIAAEIGADGYLAKPCTMAEILATVEKYLAS</sequence>
<evidence type="ECO:0000313" key="4">
    <source>
        <dbReference type="EMBL" id="GCE06023.1"/>
    </source>
</evidence>
<dbReference type="SUPFAM" id="SSF52172">
    <property type="entry name" value="CheY-like"/>
    <property type="match status" value="1"/>
</dbReference>
<organism evidence="4 5">
    <name type="scientific">Dictyobacter aurantiacus</name>
    <dbReference type="NCBI Taxonomy" id="1936993"/>
    <lineage>
        <taxon>Bacteria</taxon>
        <taxon>Bacillati</taxon>
        <taxon>Chloroflexota</taxon>
        <taxon>Ktedonobacteria</taxon>
        <taxon>Ktedonobacterales</taxon>
        <taxon>Dictyobacteraceae</taxon>
        <taxon>Dictyobacter</taxon>
    </lineage>
</organism>
<dbReference type="SMART" id="SM00448">
    <property type="entry name" value="REC"/>
    <property type="match status" value="1"/>
</dbReference>
<dbReference type="PANTHER" id="PTHR44591">
    <property type="entry name" value="STRESS RESPONSE REGULATOR PROTEIN 1"/>
    <property type="match status" value="1"/>
</dbReference>
<dbReference type="GO" id="GO:0000160">
    <property type="term" value="P:phosphorelay signal transduction system"/>
    <property type="evidence" value="ECO:0007669"/>
    <property type="project" value="InterPro"/>
</dbReference>
<dbReference type="InterPro" id="IPR011006">
    <property type="entry name" value="CheY-like_superfamily"/>
</dbReference>
<evidence type="ECO:0000259" key="3">
    <source>
        <dbReference type="PROSITE" id="PS50110"/>
    </source>
</evidence>
<dbReference type="Gene3D" id="3.40.50.2300">
    <property type="match status" value="1"/>
</dbReference>
<name>A0A401ZGV0_9CHLR</name>
<dbReference type="InterPro" id="IPR050595">
    <property type="entry name" value="Bact_response_regulator"/>
</dbReference>
<dbReference type="OrthoDB" id="161747at2"/>
<comment type="caution">
    <text evidence="4">The sequence shown here is derived from an EMBL/GenBank/DDBJ whole genome shotgun (WGS) entry which is preliminary data.</text>
</comment>